<comment type="caution">
    <text evidence="2">The sequence shown here is derived from an EMBL/GenBank/DDBJ whole genome shotgun (WGS) entry which is preliminary data.</text>
</comment>
<feature type="region of interest" description="Disordered" evidence="1">
    <location>
        <begin position="95"/>
        <end position="172"/>
    </location>
</feature>
<reference evidence="3" key="1">
    <citation type="journal article" date="2019" name="bioRxiv">
        <title>Genomics, evolutionary history and diagnostics of the Alternaria alternata species group including apple and Asian pear pathotypes.</title>
        <authorList>
            <person name="Armitage A.D."/>
            <person name="Cockerton H.M."/>
            <person name="Sreenivasaprasad S."/>
            <person name="Woodhall J.W."/>
            <person name="Lane C.R."/>
            <person name="Harrison R.J."/>
            <person name="Clarkson J.P."/>
        </authorList>
    </citation>
    <scope>NUCLEOTIDE SEQUENCE [LARGE SCALE GENOMIC DNA]</scope>
    <source>
        <strain evidence="3">FERA 1177</strain>
    </source>
</reference>
<evidence type="ECO:0000313" key="2">
    <source>
        <dbReference type="EMBL" id="RYN62352.1"/>
    </source>
</evidence>
<evidence type="ECO:0000313" key="3">
    <source>
        <dbReference type="Proteomes" id="UP000291422"/>
    </source>
</evidence>
<evidence type="ECO:0000256" key="1">
    <source>
        <dbReference type="SAM" id="MobiDB-lite"/>
    </source>
</evidence>
<feature type="compositionally biased region" description="Acidic residues" evidence="1">
    <location>
        <begin position="111"/>
        <end position="138"/>
    </location>
</feature>
<proteinExistence type="predicted"/>
<gene>
    <name evidence="2" type="ORF">AA0117_g12929</name>
</gene>
<sequence length="225" mass="25318">MRRTGRPLLCWLITTRPSPCFPKPFKFLAREQTRRSYHRWLKGFLAFVFRAWRMESGKRSILAGLRFSRKQSTRLRSSWDHRLWGYSIGPDLWSGLAGDQQRGSSDKGATDDSDSGGEADGETDEEASDEQDETDLDEEQHIRSDAAEISGEDEDALQSDSSPDSSSREPVLSDNYSEMHAAAAQLLELLFELCITFMTEEFKDGQPSSSTLVYYSGVLALQGAE</sequence>
<organism evidence="2 3">
    <name type="scientific">Alternaria alternata</name>
    <name type="common">Alternaria rot fungus</name>
    <name type="synonym">Torula alternata</name>
    <dbReference type="NCBI Taxonomy" id="5599"/>
    <lineage>
        <taxon>Eukaryota</taxon>
        <taxon>Fungi</taxon>
        <taxon>Dikarya</taxon>
        <taxon>Ascomycota</taxon>
        <taxon>Pezizomycotina</taxon>
        <taxon>Dothideomycetes</taxon>
        <taxon>Pleosporomycetidae</taxon>
        <taxon>Pleosporales</taxon>
        <taxon>Pleosporineae</taxon>
        <taxon>Pleosporaceae</taxon>
        <taxon>Alternaria</taxon>
        <taxon>Alternaria sect. Alternaria</taxon>
        <taxon>Alternaria alternata complex</taxon>
    </lineage>
</organism>
<protein>
    <submittedName>
        <fullName evidence="2">Uncharacterized protein</fullName>
    </submittedName>
</protein>
<accession>A0A4Q4MY57</accession>
<dbReference type="AlphaFoldDB" id="A0A4Q4MY57"/>
<name>A0A4Q4MY57_ALTAL</name>
<dbReference type="Proteomes" id="UP000291422">
    <property type="component" value="Unassembled WGS sequence"/>
</dbReference>
<dbReference type="EMBL" id="PDXD01000100">
    <property type="protein sequence ID" value="RYN62352.1"/>
    <property type="molecule type" value="Genomic_DNA"/>
</dbReference>